<feature type="domain" description="Soluble ligand binding" evidence="4">
    <location>
        <begin position="140"/>
        <end position="183"/>
    </location>
</feature>
<feature type="compositionally biased region" description="Polar residues" evidence="2">
    <location>
        <begin position="342"/>
        <end position="353"/>
    </location>
</feature>
<dbReference type="Proteomes" id="UP000011991">
    <property type="component" value="Unassembled WGS sequence"/>
</dbReference>
<evidence type="ECO:0000259" key="3">
    <source>
        <dbReference type="Pfam" id="PF02563"/>
    </source>
</evidence>
<name>M5RCA1_9BACT</name>
<dbReference type="AlphaFoldDB" id="M5RCA1"/>
<evidence type="ECO:0000256" key="1">
    <source>
        <dbReference type="ARBA" id="ARBA00022729"/>
    </source>
</evidence>
<evidence type="ECO:0000256" key="2">
    <source>
        <dbReference type="SAM" id="MobiDB-lite"/>
    </source>
</evidence>
<comment type="caution">
    <text evidence="5">The sequence shown here is derived from an EMBL/GenBank/DDBJ whole genome shotgun (WGS) entry which is preliminary data.</text>
</comment>
<dbReference type="Pfam" id="PF10531">
    <property type="entry name" value="SLBB"/>
    <property type="match status" value="1"/>
</dbReference>
<dbReference type="InterPro" id="IPR003715">
    <property type="entry name" value="Poly_export_N"/>
</dbReference>
<feature type="domain" description="Polysaccharide export protein N-terminal" evidence="3">
    <location>
        <begin position="61"/>
        <end position="133"/>
    </location>
</feature>
<keyword evidence="1" id="KW-0732">Signal</keyword>
<dbReference type="PANTHER" id="PTHR33619:SF3">
    <property type="entry name" value="POLYSACCHARIDE EXPORT PROTEIN GFCE-RELATED"/>
    <property type="match status" value="1"/>
</dbReference>
<organism evidence="5 6">
    <name type="scientific">Rhodopirellula maiorica SM1</name>
    <dbReference type="NCBI Taxonomy" id="1265738"/>
    <lineage>
        <taxon>Bacteria</taxon>
        <taxon>Pseudomonadati</taxon>
        <taxon>Planctomycetota</taxon>
        <taxon>Planctomycetia</taxon>
        <taxon>Pirellulales</taxon>
        <taxon>Pirellulaceae</taxon>
        <taxon>Novipirellula</taxon>
    </lineage>
</organism>
<dbReference type="Pfam" id="PF02563">
    <property type="entry name" value="Poly_export"/>
    <property type="match status" value="1"/>
</dbReference>
<dbReference type="GO" id="GO:0015159">
    <property type="term" value="F:polysaccharide transmembrane transporter activity"/>
    <property type="evidence" value="ECO:0007669"/>
    <property type="project" value="InterPro"/>
</dbReference>
<feature type="compositionally biased region" description="Polar residues" evidence="2">
    <location>
        <begin position="284"/>
        <end position="300"/>
    </location>
</feature>
<evidence type="ECO:0000259" key="4">
    <source>
        <dbReference type="Pfam" id="PF10531"/>
    </source>
</evidence>
<dbReference type="RefSeq" id="WP_008705978.1">
    <property type="nucleotide sequence ID" value="NZ_ANOG01000926.1"/>
</dbReference>
<feature type="region of interest" description="Disordered" evidence="2">
    <location>
        <begin position="274"/>
        <end position="371"/>
    </location>
</feature>
<dbReference type="InterPro" id="IPR049712">
    <property type="entry name" value="Poly_export"/>
</dbReference>
<dbReference type="EMBL" id="ANOG01000926">
    <property type="protein sequence ID" value="EMI16691.1"/>
    <property type="molecule type" value="Genomic_DNA"/>
</dbReference>
<dbReference type="Gene3D" id="3.10.560.10">
    <property type="entry name" value="Outer membrane lipoprotein wza domain like"/>
    <property type="match status" value="1"/>
</dbReference>
<dbReference type="PANTHER" id="PTHR33619">
    <property type="entry name" value="POLYSACCHARIDE EXPORT PROTEIN GFCE-RELATED"/>
    <property type="match status" value="1"/>
</dbReference>
<protein>
    <submittedName>
        <fullName evidence="5">Polysaccharide export protein</fullName>
    </submittedName>
</protein>
<reference evidence="5 6" key="1">
    <citation type="journal article" date="2013" name="Mar. Genomics">
        <title>Expression of sulfatases in Rhodopirellula baltica and the diversity of sulfatases in the genus Rhodopirellula.</title>
        <authorList>
            <person name="Wegner C.E."/>
            <person name="Richter-Heitmann T."/>
            <person name="Klindworth A."/>
            <person name="Klockow C."/>
            <person name="Richter M."/>
            <person name="Achstetter T."/>
            <person name="Glockner F.O."/>
            <person name="Harder J."/>
        </authorList>
    </citation>
    <scope>NUCLEOTIDE SEQUENCE [LARGE SCALE GENOMIC DNA]</scope>
    <source>
        <strain evidence="5 6">SM1</strain>
    </source>
</reference>
<evidence type="ECO:0000313" key="6">
    <source>
        <dbReference type="Proteomes" id="UP000011991"/>
    </source>
</evidence>
<keyword evidence="6" id="KW-1185">Reference proteome</keyword>
<evidence type="ECO:0000313" key="5">
    <source>
        <dbReference type="EMBL" id="EMI16691.1"/>
    </source>
</evidence>
<accession>M5RCA1</accession>
<dbReference type="InterPro" id="IPR019554">
    <property type="entry name" value="Soluble_ligand-bd"/>
</dbReference>
<dbReference type="PATRIC" id="fig|1265738.3.peg.6368"/>
<gene>
    <name evidence="5" type="ORF">RMSM_06388</name>
</gene>
<sequence>MFRTLLVAVLLMPLVGCSALGLSLFPTGHYLTKQTEELLQRSPSPANLPRELNRTVVEAHYLEPGDVLLIETVKLDSDVRLPADQHVMTDGSIDLGGYGRVVVAGLTLEDAEALVEQTLIEEGEEETQINIRLLEAMHRFYVLGEVNSPGSYPLTGYETVLDGILAAGGLTSDAAPCKLLLARPTSSHSCRVTLPICYREITQMGDTATNYQLLPGDRIYVAGRTFCEELMFWQATQTCDRCCKCQTPCPHPETISTIAPVTPGLIGVPMAQQPHSKEVMLSPESWQSQSPYSGAETRSLSDLEPDSPSYSGDVEMLPTTPTPAASDDDAAALESSRIFVPRSSQPPSTSETRPSLDGQLDFSEPMTVPNP</sequence>
<proteinExistence type="predicted"/>